<dbReference type="SUPFAM" id="SSF160631">
    <property type="entry name" value="SMI1/KNR4-like"/>
    <property type="match status" value="1"/>
</dbReference>
<protein>
    <recommendedName>
        <fullName evidence="3">SMI1/KNR4 family protein</fullName>
    </recommendedName>
</protein>
<keyword evidence="2" id="KW-1185">Reference proteome</keyword>
<accession>A0ABW6R1R8</accession>
<proteinExistence type="predicted"/>
<dbReference type="InterPro" id="IPR037883">
    <property type="entry name" value="Knr4/Smi1-like_sf"/>
</dbReference>
<evidence type="ECO:0000313" key="1">
    <source>
        <dbReference type="EMBL" id="MFF3226700.1"/>
    </source>
</evidence>
<reference evidence="1 2" key="1">
    <citation type="submission" date="2024-10" db="EMBL/GenBank/DDBJ databases">
        <title>The Natural Products Discovery Center: Release of the First 8490 Sequenced Strains for Exploring Actinobacteria Biosynthetic Diversity.</title>
        <authorList>
            <person name="Kalkreuter E."/>
            <person name="Kautsar S.A."/>
            <person name="Yang D."/>
            <person name="Bader C.D."/>
            <person name="Teijaro C.N."/>
            <person name="Fluegel L."/>
            <person name="Davis C.M."/>
            <person name="Simpson J.R."/>
            <person name="Lauterbach L."/>
            <person name="Steele A.D."/>
            <person name="Gui C."/>
            <person name="Meng S."/>
            <person name="Li G."/>
            <person name="Viehrig K."/>
            <person name="Ye F."/>
            <person name="Su P."/>
            <person name="Kiefer A.F."/>
            <person name="Nichols A."/>
            <person name="Cepeda A.J."/>
            <person name="Yan W."/>
            <person name="Fan B."/>
            <person name="Jiang Y."/>
            <person name="Adhikari A."/>
            <person name="Zheng C.-J."/>
            <person name="Schuster L."/>
            <person name="Cowan T.M."/>
            <person name="Smanski M.J."/>
            <person name="Chevrette M.G."/>
            <person name="De Carvalho L.P.S."/>
            <person name="Shen B."/>
        </authorList>
    </citation>
    <scope>NUCLEOTIDE SEQUENCE [LARGE SCALE GENOMIC DNA]</scope>
    <source>
        <strain evidence="1 2">NPDC003040</strain>
    </source>
</reference>
<name>A0ABW6R1R8_9NOCA</name>
<evidence type="ECO:0008006" key="3">
    <source>
        <dbReference type="Google" id="ProtNLM"/>
    </source>
</evidence>
<comment type="caution">
    <text evidence="1">The sequence shown here is derived from an EMBL/GenBank/DDBJ whole genome shotgun (WGS) entry which is preliminary data.</text>
</comment>
<dbReference type="RefSeq" id="WP_387722134.1">
    <property type="nucleotide sequence ID" value="NZ_JBIAPI010000008.1"/>
</dbReference>
<evidence type="ECO:0000313" key="2">
    <source>
        <dbReference type="Proteomes" id="UP001601948"/>
    </source>
</evidence>
<sequence>MNEGQRAAMAGLAEVLSCIGPTCGDIVDWGAAERVYRVSFPADYRAFVAAFGSGMISEIVVVHTPAVSSAESLMLKVSRLSERALADEGVNQWAPADRGRYRLEDLLIWGGTSAADTLCWITTDPDPDRWPVAVYSRMNLEWSVYPCGTVEFLHKLQRNEWQRWPISEAPWHDTAGARKLEFLHQNDEAAAYEVEVDPWE</sequence>
<dbReference type="EMBL" id="JBIAPI010000008">
    <property type="protein sequence ID" value="MFF3226700.1"/>
    <property type="molecule type" value="Genomic_DNA"/>
</dbReference>
<organism evidence="1 2">
    <name type="scientific">Nocardia suismassiliense</name>
    <dbReference type="NCBI Taxonomy" id="2077092"/>
    <lineage>
        <taxon>Bacteria</taxon>
        <taxon>Bacillati</taxon>
        <taxon>Actinomycetota</taxon>
        <taxon>Actinomycetes</taxon>
        <taxon>Mycobacteriales</taxon>
        <taxon>Nocardiaceae</taxon>
        <taxon>Nocardia</taxon>
    </lineage>
</organism>
<dbReference type="Proteomes" id="UP001601948">
    <property type="component" value="Unassembled WGS sequence"/>
</dbReference>
<gene>
    <name evidence="1" type="ORF">ACFYV7_28160</name>
</gene>